<dbReference type="Proteomes" id="UP000565286">
    <property type="component" value="Unassembled WGS sequence"/>
</dbReference>
<dbReference type="Pfam" id="PF13508">
    <property type="entry name" value="Acetyltransf_7"/>
    <property type="match status" value="1"/>
</dbReference>
<sequence length="147" mass="15997">MLNPVKLEQVSNDDRDLHEALVAAHLPIDDIREEGRTFYRAVSGSAELVGFAGIEECGTDFLLRSIVVLPSHRGQRVGHAIVEQTLRDLNGNGDIYLATTTAALFFSTIGFVEIPRESIPPGLLATRQLSSICPSSATIMKLNRPPT</sequence>
<dbReference type="CDD" id="cd04301">
    <property type="entry name" value="NAT_SF"/>
    <property type="match status" value="1"/>
</dbReference>
<feature type="domain" description="N-acetyltransferase" evidence="1">
    <location>
        <begin position="1"/>
        <end position="145"/>
    </location>
</feature>
<name>A0A7W6CA71_9HYPH</name>
<reference evidence="2 3" key="1">
    <citation type="submission" date="2020-08" db="EMBL/GenBank/DDBJ databases">
        <title>Genomic Encyclopedia of Type Strains, Phase IV (KMG-IV): sequencing the most valuable type-strain genomes for metagenomic binning, comparative biology and taxonomic classification.</title>
        <authorList>
            <person name="Goeker M."/>
        </authorList>
    </citation>
    <scope>NUCLEOTIDE SEQUENCE [LARGE SCALE GENOMIC DNA]</scope>
    <source>
        <strain evidence="2 3">DSM 26438</strain>
    </source>
</reference>
<evidence type="ECO:0000313" key="2">
    <source>
        <dbReference type="EMBL" id="MBB3947651.1"/>
    </source>
</evidence>
<evidence type="ECO:0000259" key="1">
    <source>
        <dbReference type="PROSITE" id="PS51186"/>
    </source>
</evidence>
<dbReference type="Gene3D" id="3.40.630.30">
    <property type="match status" value="1"/>
</dbReference>
<dbReference type="GO" id="GO:0016747">
    <property type="term" value="F:acyltransferase activity, transferring groups other than amino-acyl groups"/>
    <property type="evidence" value="ECO:0007669"/>
    <property type="project" value="InterPro"/>
</dbReference>
<dbReference type="EMBL" id="JACIDV010000011">
    <property type="protein sequence ID" value="MBB3947651.1"/>
    <property type="molecule type" value="Genomic_DNA"/>
</dbReference>
<proteinExistence type="predicted"/>
<dbReference type="InterPro" id="IPR000182">
    <property type="entry name" value="GNAT_dom"/>
</dbReference>
<dbReference type="AlphaFoldDB" id="A0A7W6CA71"/>
<dbReference type="RefSeq" id="WP_113169824.1">
    <property type="nucleotide sequence ID" value="NZ_JACIDV010000011.1"/>
</dbReference>
<dbReference type="EC" id="2.3.1.1" evidence="2"/>
<keyword evidence="2" id="KW-0012">Acyltransferase</keyword>
<protein>
    <submittedName>
        <fullName evidence="2">Amino-acid N-acetyltransferase</fullName>
        <ecNumber evidence="2">2.3.1.1</ecNumber>
    </submittedName>
</protein>
<gene>
    <name evidence="2" type="ORF">GGQ73_003619</name>
</gene>
<dbReference type="NCBIfam" id="NF040501">
    <property type="entry name" value="resist_ArsN2"/>
    <property type="match status" value="1"/>
</dbReference>
<accession>A0A7W6CA71</accession>
<dbReference type="InterPro" id="IPR016181">
    <property type="entry name" value="Acyl_CoA_acyltransferase"/>
</dbReference>
<organism evidence="2 3">
    <name type="scientific">Rhizobium skierniewicense</name>
    <dbReference type="NCBI Taxonomy" id="984260"/>
    <lineage>
        <taxon>Bacteria</taxon>
        <taxon>Pseudomonadati</taxon>
        <taxon>Pseudomonadota</taxon>
        <taxon>Alphaproteobacteria</taxon>
        <taxon>Hyphomicrobiales</taxon>
        <taxon>Rhizobiaceae</taxon>
        <taxon>Rhizobium/Agrobacterium group</taxon>
        <taxon>Rhizobium</taxon>
    </lineage>
</organism>
<keyword evidence="2" id="KW-0808">Transferase</keyword>
<evidence type="ECO:0000313" key="3">
    <source>
        <dbReference type="Proteomes" id="UP000565286"/>
    </source>
</evidence>
<comment type="caution">
    <text evidence="2">The sequence shown here is derived from an EMBL/GenBank/DDBJ whole genome shotgun (WGS) entry which is preliminary data.</text>
</comment>
<dbReference type="PROSITE" id="PS51186">
    <property type="entry name" value="GNAT"/>
    <property type="match status" value="1"/>
</dbReference>
<keyword evidence="3" id="KW-1185">Reference proteome</keyword>
<dbReference type="SUPFAM" id="SSF55729">
    <property type="entry name" value="Acyl-CoA N-acyltransferases (Nat)"/>
    <property type="match status" value="1"/>
</dbReference>